<reference evidence="4 5" key="1">
    <citation type="submission" date="2019-03" db="EMBL/GenBank/DDBJ databases">
        <title>Genomic Encyclopedia of Type Strains, Phase IV (KMG-IV): sequencing the most valuable type-strain genomes for metagenomic binning, comparative biology and taxonomic classification.</title>
        <authorList>
            <person name="Goeker M."/>
        </authorList>
    </citation>
    <scope>NUCLEOTIDE SEQUENCE [LARGE SCALE GENOMIC DNA]</scope>
    <source>
        <strain evidence="4 5">DSM 45361</strain>
    </source>
</reference>
<feature type="region of interest" description="Disordered" evidence="2">
    <location>
        <begin position="456"/>
        <end position="477"/>
    </location>
</feature>
<dbReference type="Pfam" id="PF13604">
    <property type="entry name" value="AAA_30"/>
    <property type="match status" value="1"/>
</dbReference>
<proteinExistence type="predicted"/>
<evidence type="ECO:0000313" key="4">
    <source>
        <dbReference type="EMBL" id="TDQ00609.1"/>
    </source>
</evidence>
<feature type="region of interest" description="Disordered" evidence="2">
    <location>
        <begin position="1714"/>
        <end position="1760"/>
    </location>
</feature>
<dbReference type="InterPro" id="IPR014862">
    <property type="entry name" value="TrwC"/>
</dbReference>
<dbReference type="Gene3D" id="3.40.50.300">
    <property type="entry name" value="P-loop containing nucleotide triphosphate hydrolases"/>
    <property type="match status" value="2"/>
</dbReference>
<evidence type="ECO:0000313" key="5">
    <source>
        <dbReference type="Proteomes" id="UP000295444"/>
    </source>
</evidence>
<feature type="coiled-coil region" evidence="1">
    <location>
        <begin position="1490"/>
        <end position="1524"/>
    </location>
</feature>
<sequence>MSWVSPIGSNPLQIDYRLGLRHGCVGGQINNRAFGYRTDMRERPLRWIGRGLTEVGLTAGSELTPEQFHLARNLMNGLHPHTGDVLVQHKQGVPREAKVPLAPLVRAIDGIAAEADTTIADIFGLDPAGRAAFKAFERAQRSVTRQGETAMLRADHAGRLADAAGLQPHEVWTGTTYEDAVRNLTRTHTTTEPDGTIHERLVPNRITVGNLGYDITFTLPKSYSLLLAFADEDTAAELESRYIHGTDTMLGWLEHHTAYGMRGHHGDGHSATTEPGTGFLGWAMIHRAARPVSASSAESGSEVVPDIGDPHWHVHYTIANMTRGQHDRQWSTVAAGGRDLMRHIPAADKILQAVARHDLTQRFGIRWRRNTRTNLWEIADVPDTAIRHFSKHGNKIVDTLLALGFTREDASRRVQQIAEHHVREPKPHTTAAPDATLRETWRAEAIAHGIDPDQLASDALSHHRPDSELPPQQADQAAPDEFADPAAGEGVGQAAADEPRNPTLPELIARLQDPETGLTAHTRRFSRLDLLAAIADAYVHLPSLEYLEELAELVLAQQGFHRATLQGGAHSDGDRQSGWLGTAGSSRQLGANHMANADLYTTSDILAAEQLIAQTAVHGKDRPMPIQVDASTRDLAATTVEAAQGFPLSDEQRREFNRITSSGRAYDALIGGPGSGKTTLMRAVRVAFESAGFVVAGAATQGVAAQNLQAESGTHSRTVAQWLWRIDNGPGLAGIDLLILDEATLTHDRDRAALLRAASQSGTRVLEIGDPAQLRGVGCGSMFGTVHKLVGGGELLDNRRQADEYERAAIFAWRNGDYTEALTSWADRGRLVATETPAEATAAMLTTWLEQRRGAPNTLTEIRGLLMVAATNQQVDHLNTAAQAARYAAGELGPDRLYRSTDGTELRLHEGDIVHIRRTDRDEHHHQGDDVFNGYRGVITTIHPDGAIDVEWNRVTTSGERIRETATIPADYVTGHTPETELPATATRPTGFNVSLGYALTIHKSQGLTIGADHATWTGPDGTTHGGAVLFHAAGADNPGHFVASTRHTHHLWTFIARTDVETPQDTYVLGEPRSAFERTRRVITKIAEHAERTATNANDRPVLADLKRLPGGASDSTRKTPSSTPNSSADIAGTSEPNATPRPQPVEVTDQMRVDAANLLRTIWPDAPDLLAIVTDSPAFTAVARNLADIATRCDPEHLPDLVRQLTNALPADALRSPRIHDKAAYTAAMIRIAHQRNEARLKEPAQDDFAQLRDQAADLIRETWHKHPELADAVISSPAFGALARALDRHTANRGMDSPRLGEASARTLLAALPIDKISDPTIRDKAAFTTYLLTRIADRLEHEHHARERAAHQHRVRQQRHELATRIVREAWNHHPIAADHAINGPAFPILARRITDALDAGHTLTHITTTIASINATTITSTRIANPAAYLAAAFARKVTEPATTASPRKTDASPGQVGPSRRQLELSTATPTPHWRTRELGALTAEQLAEAATSARRQLDDLVRRRAELVQRLDTLRADTAQDRGPNASRVHDNLRALLAKRAQVEHYEHLHEQARACLDTAAEHAAIRADSEYQLSTLAGLRSQRRRAELDQRIHEHLDAEHQAHQQARELTEQAEPLRLQLGDADQRHRIVDAAERAENNYPQDRLAAIDADQRLLTATWQQLAVVDAQIASINDHQTVIATEHQLRADAPALTQAFEDYQRSNELNAVPSTAPHPDNPSRQPEVAPRQLTPAQEPSVVAPSPMDHPIEPHIE</sequence>
<dbReference type="InterPro" id="IPR027417">
    <property type="entry name" value="P-loop_NTPase"/>
</dbReference>
<dbReference type="SUPFAM" id="SSF55464">
    <property type="entry name" value="Origin of replication-binding domain, RBD-like"/>
    <property type="match status" value="1"/>
</dbReference>
<comment type="caution">
    <text evidence="4">The sequence shown here is derived from an EMBL/GenBank/DDBJ whole genome shotgun (WGS) entry which is preliminary data.</text>
</comment>
<evidence type="ECO:0000259" key="3">
    <source>
        <dbReference type="Pfam" id="PF08751"/>
    </source>
</evidence>
<keyword evidence="5" id="KW-1185">Reference proteome</keyword>
<dbReference type="RefSeq" id="WP_166659135.1">
    <property type="nucleotide sequence ID" value="NZ_SNXZ01000002.1"/>
</dbReference>
<accession>A0A4R6SIA8</accession>
<dbReference type="EMBL" id="SNXZ01000002">
    <property type="protein sequence ID" value="TDQ00609.1"/>
    <property type="molecule type" value="Genomic_DNA"/>
</dbReference>
<keyword evidence="1" id="KW-0175">Coiled coil</keyword>
<feature type="region of interest" description="Disordered" evidence="2">
    <location>
        <begin position="1093"/>
        <end position="1148"/>
    </location>
</feature>
<feature type="region of interest" description="Disordered" evidence="2">
    <location>
        <begin position="1445"/>
        <end position="1476"/>
    </location>
</feature>
<evidence type="ECO:0000256" key="2">
    <source>
        <dbReference type="SAM" id="MobiDB-lite"/>
    </source>
</evidence>
<organism evidence="4 5">
    <name type="scientific">Labedaea rhizosphaerae</name>
    <dbReference type="NCBI Taxonomy" id="598644"/>
    <lineage>
        <taxon>Bacteria</taxon>
        <taxon>Bacillati</taxon>
        <taxon>Actinomycetota</taxon>
        <taxon>Actinomycetes</taxon>
        <taxon>Pseudonocardiales</taxon>
        <taxon>Pseudonocardiaceae</taxon>
        <taxon>Labedaea</taxon>
    </lineage>
</organism>
<protein>
    <submittedName>
        <fullName evidence="4">Conjugative relaxase-like TrwC/TraI family protein</fullName>
    </submittedName>
</protein>
<dbReference type="SUPFAM" id="SSF52540">
    <property type="entry name" value="P-loop containing nucleoside triphosphate hydrolases"/>
    <property type="match status" value="2"/>
</dbReference>
<dbReference type="Pfam" id="PF08751">
    <property type="entry name" value="TrwC"/>
    <property type="match status" value="1"/>
</dbReference>
<feature type="compositionally biased region" description="Polar residues" evidence="2">
    <location>
        <begin position="1120"/>
        <end position="1130"/>
    </location>
</feature>
<name>A0A4R6SIA8_LABRH</name>
<evidence type="ECO:0000256" key="1">
    <source>
        <dbReference type="SAM" id="Coils"/>
    </source>
</evidence>
<dbReference type="Gene3D" id="2.30.30.940">
    <property type="match status" value="1"/>
</dbReference>
<feature type="domain" description="TrwC relaxase" evidence="3">
    <location>
        <begin position="35"/>
        <end position="446"/>
    </location>
</feature>
<dbReference type="NCBIfam" id="NF041492">
    <property type="entry name" value="MobF"/>
    <property type="match status" value="1"/>
</dbReference>
<dbReference type="Proteomes" id="UP000295444">
    <property type="component" value="Unassembled WGS sequence"/>
</dbReference>
<gene>
    <name evidence="4" type="ORF">EV186_102470</name>
</gene>